<protein>
    <submittedName>
        <fullName evidence="1">Uncharacterized protein</fullName>
    </submittedName>
</protein>
<dbReference type="EMBL" id="AY855346">
    <property type="protein sequence ID" value="AAZ32281.1"/>
    <property type="molecule type" value="Genomic_DNA"/>
</dbReference>
<dbReference type="RefSeq" id="YP_529606.1">
    <property type="nucleotide sequence ID" value="NC_007917.1"/>
</dbReference>
<dbReference type="Proteomes" id="UP000006649">
    <property type="component" value="Segment"/>
</dbReference>
<proteinExistence type="predicted"/>
<accession>Q24LE3</accession>
<evidence type="ECO:0000313" key="2">
    <source>
        <dbReference type="Proteomes" id="UP000006649"/>
    </source>
</evidence>
<evidence type="ECO:0000313" key="1">
    <source>
        <dbReference type="EMBL" id="AAZ32281.1"/>
    </source>
</evidence>
<organismHost>
    <name type="scientific">Clostridioides difficile</name>
    <name type="common">Peptoclostridium difficile</name>
    <dbReference type="NCBI Taxonomy" id="1496"/>
</organismHost>
<dbReference type="GeneID" id="3974446"/>
<keyword evidence="2" id="KW-1185">Reference proteome</keyword>
<reference evidence="1 2" key="1">
    <citation type="journal article" date="2006" name="J. Bacteriol.">
        <title>Genomic organization and molecular characterization of Clostridium difficile bacteriophage PhiCD119.</title>
        <authorList>
            <person name="Govind R."/>
            <person name="Fralick J.A."/>
            <person name="Rolfe R.D."/>
        </authorList>
    </citation>
    <scope>NUCLEOTIDE SEQUENCE</scope>
</reference>
<sequence length="96" mass="11247">MLKNIGGLRVKYECEKVFLECDKGSFEINDTRAEEVTFEGTEIDNPFKRVKYEGKATFEIVSGWEYLQREMLWFKILHLSAVVAKIMQYKMLGISK</sequence>
<dbReference type="KEGG" id="vg:3974446"/>
<name>Q24LE3_BPPCD</name>
<organism evidence="1 2">
    <name type="scientific">Clostridium phage phiCD119 (strain Clostridium difficile/United States/Govind/2006)</name>
    <name type="common">Bacteriophage phiCD119</name>
    <dbReference type="NCBI Taxonomy" id="2883936"/>
    <lineage>
        <taxon>Viruses</taxon>
        <taxon>Duplodnaviria</taxon>
        <taxon>Heunggongvirae</taxon>
        <taxon>Uroviricota</taxon>
        <taxon>Caudoviricetes</taxon>
        <taxon>Lubbockvirus</taxon>
        <taxon>Lubbockvirus CD119</taxon>
    </lineage>
</organism>